<dbReference type="HOGENOM" id="CLU_018816_19_1_9"/>
<dbReference type="AlphaFoldDB" id="S5NXH1"/>
<dbReference type="PATRIC" id="fig|1358027.3.peg.37"/>
<dbReference type="EMBL" id="CP006603">
    <property type="protein sequence ID" value="AGR64947.1"/>
    <property type="molecule type" value="Genomic_DNA"/>
</dbReference>
<comment type="similarity">
    <text evidence="1">Belongs to the membrane fusion protein (MFP) (TC 8.A.1) family.</text>
</comment>
<feature type="transmembrane region" description="Helical" evidence="3">
    <location>
        <begin position="26"/>
        <end position="49"/>
    </location>
</feature>
<gene>
    <name evidence="4" type="ORF">N134_00195</name>
</gene>
<name>S5NXH1_LIMRT</name>
<dbReference type="GO" id="GO:0015562">
    <property type="term" value="F:efflux transmembrane transporter activity"/>
    <property type="evidence" value="ECO:0007669"/>
    <property type="project" value="TreeGrafter"/>
</dbReference>
<proteinExistence type="inferred from homology"/>
<evidence type="ECO:0000313" key="5">
    <source>
        <dbReference type="Proteomes" id="UP000015085"/>
    </source>
</evidence>
<dbReference type="GO" id="GO:1990281">
    <property type="term" value="C:efflux pump complex"/>
    <property type="evidence" value="ECO:0007669"/>
    <property type="project" value="TreeGrafter"/>
</dbReference>
<evidence type="ECO:0000256" key="3">
    <source>
        <dbReference type="SAM" id="Phobius"/>
    </source>
</evidence>
<dbReference type="KEGG" id="lrr:N134_00195"/>
<evidence type="ECO:0000313" key="4">
    <source>
        <dbReference type="EMBL" id="AGR64947.1"/>
    </source>
</evidence>
<evidence type="ECO:0000256" key="1">
    <source>
        <dbReference type="ARBA" id="ARBA00009477"/>
    </source>
</evidence>
<sequence>MDCGPFSITWEIIEFFSKQSCNIVSLLIYLVTQVINYKIAIWRNIHITAKRNSHHKSRLRQLFATRRRRWIGIGGLIVIIIFVLVSIRHASEEKATEKNEYNILRVTEQSDFNLTGKIEPVQTQTLTLPSGNLQNLNVKNGDHVAQGEALLTMHNDSTQDSVAELQGDLSKSQRTMNAQQQTINNLRQQLNGMGQGDEGYNDLRNQLTEAQNAYADAQASVAATQQRLNTASSKVNQTLTAPFAGYVTVDQSKQNAPVITLYSDTLQFVGQVSEYDYSKFHQSADLKVKALATNRTANTQVSYLSTIPTKNSGNNTKYEVTANVSANKFMAGQTAKASIKQDGVQIPKSAVRHGKVFVVDSDNRVRETDVSGRAVNSSYIVTDGVDAGDRIVTNPNSKLKNNAKVD</sequence>
<dbReference type="Gene3D" id="2.40.420.20">
    <property type="match status" value="1"/>
</dbReference>
<keyword evidence="3" id="KW-1133">Transmembrane helix</keyword>
<protein>
    <submittedName>
        <fullName evidence="4">RND transporter MFP subunit</fullName>
    </submittedName>
</protein>
<accession>S5NXH1</accession>
<keyword evidence="3" id="KW-0812">Transmembrane</keyword>
<dbReference type="Proteomes" id="UP000015085">
    <property type="component" value="Chromosome"/>
</dbReference>
<dbReference type="Gene3D" id="2.40.30.170">
    <property type="match status" value="1"/>
</dbReference>
<dbReference type="Gene3D" id="1.20.120.330">
    <property type="entry name" value="Nucleotidyltransferases domain 2"/>
    <property type="match status" value="1"/>
</dbReference>
<dbReference type="SUPFAM" id="SSF111369">
    <property type="entry name" value="HlyD-like secretion proteins"/>
    <property type="match status" value="1"/>
</dbReference>
<feature type="transmembrane region" description="Helical" evidence="3">
    <location>
        <begin position="70"/>
        <end position="87"/>
    </location>
</feature>
<dbReference type="NCBIfam" id="TIGR01730">
    <property type="entry name" value="RND_mfp"/>
    <property type="match status" value="1"/>
</dbReference>
<dbReference type="PANTHER" id="PTHR30469">
    <property type="entry name" value="MULTIDRUG RESISTANCE PROTEIN MDTA"/>
    <property type="match status" value="1"/>
</dbReference>
<keyword evidence="3" id="KW-0472">Membrane</keyword>
<organism evidence="4 5">
    <name type="scientific">Limosilactobacillus reuteri TD1</name>
    <dbReference type="NCBI Taxonomy" id="1358027"/>
    <lineage>
        <taxon>Bacteria</taxon>
        <taxon>Bacillati</taxon>
        <taxon>Bacillota</taxon>
        <taxon>Bacilli</taxon>
        <taxon>Lactobacillales</taxon>
        <taxon>Lactobacillaceae</taxon>
        <taxon>Limosilactobacillus</taxon>
    </lineage>
</organism>
<keyword evidence="2" id="KW-0175">Coiled coil</keyword>
<dbReference type="InterPro" id="IPR006143">
    <property type="entry name" value="RND_pump_MFP"/>
</dbReference>
<evidence type="ECO:0000256" key="2">
    <source>
        <dbReference type="SAM" id="Coils"/>
    </source>
</evidence>
<feature type="coiled-coil region" evidence="2">
    <location>
        <begin position="162"/>
        <end position="227"/>
    </location>
</feature>
<reference evidence="4 5" key="1">
    <citation type="journal article" date="2014" name="Genome Announc.">
        <title>Complete Genome Sequences of Lactobacillus johnsonii Strain N6.2 and Lactobacillus reuteri Strain TD1.</title>
        <authorList>
            <person name="Leonard M.T."/>
            <person name="Valladares R.B."/>
            <person name="Ardissone A."/>
            <person name="Gonzalez C.F."/>
            <person name="Lorca G.L."/>
            <person name="Triplett E.W."/>
        </authorList>
    </citation>
    <scope>NUCLEOTIDE SEQUENCE [LARGE SCALE GENOMIC DNA]</scope>
    <source>
        <strain evidence="4 5">TD1</strain>
    </source>
</reference>